<reference evidence="1" key="2">
    <citation type="journal article" date="2020" name="Nat. Commun.">
        <title>Large-scale genome sequencing of mycorrhizal fungi provides insights into the early evolution of symbiotic traits.</title>
        <authorList>
            <person name="Miyauchi S."/>
            <person name="Kiss E."/>
            <person name="Kuo A."/>
            <person name="Drula E."/>
            <person name="Kohler A."/>
            <person name="Sanchez-Garcia M."/>
            <person name="Morin E."/>
            <person name="Andreopoulos B."/>
            <person name="Barry K.W."/>
            <person name="Bonito G."/>
            <person name="Buee M."/>
            <person name="Carver A."/>
            <person name="Chen C."/>
            <person name="Cichocki N."/>
            <person name="Clum A."/>
            <person name="Culley D."/>
            <person name="Crous P.W."/>
            <person name="Fauchery L."/>
            <person name="Girlanda M."/>
            <person name="Hayes R.D."/>
            <person name="Keri Z."/>
            <person name="LaButti K."/>
            <person name="Lipzen A."/>
            <person name="Lombard V."/>
            <person name="Magnuson J."/>
            <person name="Maillard F."/>
            <person name="Murat C."/>
            <person name="Nolan M."/>
            <person name="Ohm R.A."/>
            <person name="Pangilinan J."/>
            <person name="Pereira M.F."/>
            <person name="Perotto S."/>
            <person name="Peter M."/>
            <person name="Pfister S."/>
            <person name="Riley R."/>
            <person name="Sitrit Y."/>
            <person name="Stielow J.B."/>
            <person name="Szollosi G."/>
            <person name="Zifcakova L."/>
            <person name="Stursova M."/>
            <person name="Spatafora J.W."/>
            <person name="Tedersoo L."/>
            <person name="Vaario L.M."/>
            <person name="Yamada A."/>
            <person name="Yan M."/>
            <person name="Wang P."/>
            <person name="Xu J."/>
            <person name="Bruns T."/>
            <person name="Baldrian P."/>
            <person name="Vilgalys R."/>
            <person name="Dunand C."/>
            <person name="Henrissat B."/>
            <person name="Grigoriev I.V."/>
            <person name="Hibbett D."/>
            <person name="Nagy L.G."/>
            <person name="Martin F.M."/>
        </authorList>
    </citation>
    <scope>NUCLEOTIDE SEQUENCE</scope>
    <source>
        <strain evidence="1">P2</strain>
    </source>
</reference>
<comment type="caution">
    <text evidence="1">The sequence shown here is derived from an EMBL/GenBank/DDBJ whole genome shotgun (WGS) entry which is preliminary data.</text>
</comment>
<reference evidence="1" key="1">
    <citation type="submission" date="2019-10" db="EMBL/GenBank/DDBJ databases">
        <authorList>
            <consortium name="DOE Joint Genome Institute"/>
            <person name="Kuo A."/>
            <person name="Miyauchi S."/>
            <person name="Kiss E."/>
            <person name="Drula E."/>
            <person name="Kohler A."/>
            <person name="Sanchez-Garcia M."/>
            <person name="Andreopoulos B."/>
            <person name="Barry K.W."/>
            <person name="Bonito G."/>
            <person name="Buee M."/>
            <person name="Carver A."/>
            <person name="Chen C."/>
            <person name="Cichocki N."/>
            <person name="Clum A."/>
            <person name="Culley D."/>
            <person name="Crous P.W."/>
            <person name="Fauchery L."/>
            <person name="Girlanda M."/>
            <person name="Hayes R."/>
            <person name="Keri Z."/>
            <person name="Labutti K."/>
            <person name="Lipzen A."/>
            <person name="Lombard V."/>
            <person name="Magnuson J."/>
            <person name="Maillard F."/>
            <person name="Morin E."/>
            <person name="Murat C."/>
            <person name="Nolan M."/>
            <person name="Ohm R."/>
            <person name="Pangilinan J."/>
            <person name="Pereira M."/>
            <person name="Perotto S."/>
            <person name="Peter M."/>
            <person name="Riley R."/>
            <person name="Sitrit Y."/>
            <person name="Stielow B."/>
            <person name="Szollosi G."/>
            <person name="Zifcakova L."/>
            <person name="Stursova M."/>
            <person name="Spatafora J.W."/>
            <person name="Tedersoo L."/>
            <person name="Vaario L.-M."/>
            <person name="Yamada A."/>
            <person name="Yan M."/>
            <person name="Wang P."/>
            <person name="Xu J."/>
            <person name="Bruns T."/>
            <person name="Baldrian P."/>
            <person name="Vilgalys R."/>
            <person name="Henrissat B."/>
            <person name="Grigoriev I.V."/>
            <person name="Hibbett D."/>
            <person name="Nagy L.G."/>
            <person name="Martin F.M."/>
        </authorList>
    </citation>
    <scope>NUCLEOTIDE SEQUENCE</scope>
    <source>
        <strain evidence="1">P2</strain>
    </source>
</reference>
<evidence type="ECO:0000313" key="2">
    <source>
        <dbReference type="Proteomes" id="UP000886501"/>
    </source>
</evidence>
<accession>A0ACB6ZWB5</accession>
<protein>
    <submittedName>
        <fullName evidence="1">Mg2+ transporter protein cora-like protein</fullName>
    </submittedName>
</protein>
<gene>
    <name evidence="1" type="ORF">BDM02DRAFT_3153116</name>
</gene>
<dbReference type="Proteomes" id="UP000886501">
    <property type="component" value="Unassembled WGS sequence"/>
</dbReference>
<proteinExistence type="predicted"/>
<name>A0ACB6ZWB5_THEGA</name>
<keyword evidence="2" id="KW-1185">Reference proteome</keyword>
<dbReference type="EMBL" id="MU117963">
    <property type="protein sequence ID" value="KAF9653724.1"/>
    <property type="molecule type" value="Genomic_DNA"/>
</dbReference>
<sequence>MPSRIPVNLSPIAHPVRHLWGTQQPRSRLPLQVFTDEQEEAIKANLLETAYKGRQPGDMMLRCTVLDAGGNVKTISGQFKKSDLCVEHRLNPRDLRKFDSRIPNLVPTLLVRQEAILVNMLHIRALVKSDVVLLFDTYGSVNSKLQSSFLYHLEHNLKAKGTGLPYEFRALESILLSVLSALDTEMAFLRELVGNLLAELDDDIDRDKFMRLLHRSRKLTSFQNRAKLVQEALEEVLEQDEDLVAMYLTDKKNGIQRKPSDHQELEVLLESFAKQVEEIVNETETTQSNIQSTQEIVELILDSNRNALLTLDLKISIITMGLGVGTLLAGLFGMNLTSHLEADSYAFFIMSGLSVAFAGVFSMYAIRRLHQIRKVGRLSDSKPTPARGPFIPLPLRRRTQNNWL</sequence>
<evidence type="ECO:0000313" key="1">
    <source>
        <dbReference type="EMBL" id="KAF9653724.1"/>
    </source>
</evidence>
<organism evidence="1 2">
    <name type="scientific">Thelephora ganbajun</name>
    <name type="common">Ganba fungus</name>
    <dbReference type="NCBI Taxonomy" id="370292"/>
    <lineage>
        <taxon>Eukaryota</taxon>
        <taxon>Fungi</taxon>
        <taxon>Dikarya</taxon>
        <taxon>Basidiomycota</taxon>
        <taxon>Agaricomycotina</taxon>
        <taxon>Agaricomycetes</taxon>
        <taxon>Thelephorales</taxon>
        <taxon>Thelephoraceae</taxon>
        <taxon>Thelephora</taxon>
    </lineage>
</organism>